<dbReference type="InterPro" id="IPR020449">
    <property type="entry name" value="Tscrpt_reg_AraC-type_HTH"/>
</dbReference>
<feature type="domain" description="HTH araC/xylS-type" evidence="4">
    <location>
        <begin position="233"/>
        <end position="331"/>
    </location>
</feature>
<accession>A0A6N6N1V4</accession>
<dbReference type="SMART" id="SM00342">
    <property type="entry name" value="HTH_ARAC"/>
    <property type="match status" value="1"/>
</dbReference>
<keyword evidence="6" id="KW-1185">Reference proteome</keyword>
<dbReference type="EMBL" id="WAIE01000003">
    <property type="protein sequence ID" value="KAB1441796.1"/>
    <property type="molecule type" value="Genomic_DNA"/>
</dbReference>
<dbReference type="PANTHER" id="PTHR47893">
    <property type="entry name" value="REGULATORY PROTEIN PCHR"/>
    <property type="match status" value="1"/>
</dbReference>
<dbReference type="InterPro" id="IPR018060">
    <property type="entry name" value="HTH_AraC"/>
</dbReference>
<evidence type="ECO:0000259" key="4">
    <source>
        <dbReference type="PROSITE" id="PS01124"/>
    </source>
</evidence>
<dbReference type="Pfam" id="PF12833">
    <property type="entry name" value="HTH_18"/>
    <property type="match status" value="1"/>
</dbReference>
<evidence type="ECO:0000256" key="1">
    <source>
        <dbReference type="ARBA" id="ARBA00023015"/>
    </source>
</evidence>
<proteinExistence type="predicted"/>
<evidence type="ECO:0000313" key="6">
    <source>
        <dbReference type="Proteomes" id="UP000438699"/>
    </source>
</evidence>
<dbReference type="InterPro" id="IPR053142">
    <property type="entry name" value="PchR_regulatory_protein"/>
</dbReference>
<dbReference type="PROSITE" id="PS01124">
    <property type="entry name" value="HTH_ARAC_FAMILY_2"/>
    <property type="match status" value="1"/>
</dbReference>
<dbReference type="GO" id="GO:0043565">
    <property type="term" value="F:sequence-specific DNA binding"/>
    <property type="evidence" value="ECO:0007669"/>
    <property type="project" value="InterPro"/>
</dbReference>
<comment type="caution">
    <text evidence="5">The sequence shown here is derived from an EMBL/GenBank/DDBJ whole genome shotgun (WGS) entry which is preliminary data.</text>
</comment>
<dbReference type="RefSeq" id="WP_151150888.1">
    <property type="nucleotide sequence ID" value="NZ_WAIE01000003.1"/>
</dbReference>
<evidence type="ECO:0000313" key="5">
    <source>
        <dbReference type="EMBL" id="KAB1441796.1"/>
    </source>
</evidence>
<organism evidence="5 6">
    <name type="scientific">Pseudodesulfovibrio senegalensis</name>
    <dbReference type="NCBI Taxonomy" id="1721087"/>
    <lineage>
        <taxon>Bacteria</taxon>
        <taxon>Pseudomonadati</taxon>
        <taxon>Thermodesulfobacteriota</taxon>
        <taxon>Desulfovibrionia</taxon>
        <taxon>Desulfovibrionales</taxon>
        <taxon>Desulfovibrionaceae</taxon>
    </lineage>
</organism>
<dbReference type="PANTHER" id="PTHR47893:SF1">
    <property type="entry name" value="REGULATORY PROTEIN PCHR"/>
    <property type="match status" value="1"/>
</dbReference>
<dbReference type="PRINTS" id="PR00032">
    <property type="entry name" value="HTHARAC"/>
</dbReference>
<protein>
    <submittedName>
        <fullName evidence="5">Helix-turn-helix transcriptional regulator</fullName>
    </submittedName>
</protein>
<keyword evidence="1" id="KW-0805">Transcription regulation</keyword>
<evidence type="ECO:0000256" key="3">
    <source>
        <dbReference type="ARBA" id="ARBA00023163"/>
    </source>
</evidence>
<dbReference type="OrthoDB" id="5447471at2"/>
<evidence type="ECO:0000256" key="2">
    <source>
        <dbReference type="ARBA" id="ARBA00023125"/>
    </source>
</evidence>
<dbReference type="SUPFAM" id="SSF46689">
    <property type="entry name" value="Homeodomain-like"/>
    <property type="match status" value="2"/>
</dbReference>
<gene>
    <name evidence="5" type="ORF">F8A88_09420</name>
</gene>
<dbReference type="GO" id="GO:0003700">
    <property type="term" value="F:DNA-binding transcription factor activity"/>
    <property type="evidence" value="ECO:0007669"/>
    <property type="project" value="InterPro"/>
</dbReference>
<dbReference type="Gene3D" id="1.10.10.60">
    <property type="entry name" value="Homeodomain-like"/>
    <property type="match status" value="1"/>
</dbReference>
<dbReference type="Proteomes" id="UP000438699">
    <property type="component" value="Unassembled WGS sequence"/>
</dbReference>
<dbReference type="AlphaFoldDB" id="A0A6N6N1V4"/>
<keyword evidence="3" id="KW-0804">Transcription</keyword>
<dbReference type="InterPro" id="IPR009057">
    <property type="entry name" value="Homeodomain-like_sf"/>
</dbReference>
<name>A0A6N6N1V4_9BACT</name>
<keyword evidence="2" id="KW-0238">DNA-binding</keyword>
<sequence length="344" mass="38573">MSTGSHTAARTALQARKTSAEAADAAVRQFPGMGGKEAQFKSLWQEARIRPGVCVSILDASLTDDFSFQYQKRNRFIDFGFFLEGGFINNLRHTHLGSLNMENRAGQGGMGYLHEAGGTVTVPAGQNTRIIHVHVLPQTLQTMLGDDTALVCRELQRVLENRPRHDFFKKKKLSPKIQAVANELFFSTRNRTESRMYMEGKVLELLALQLMENLPGTPGRESALSPREQERIHAVRRYLEQNHAAPPSLADLAEKFAMSVTRMQTGFRAAYGFSVFGFLKEYRLQRAKMLFEEGDMNVSEVAWAIGYINLSHFSAAYRKRFGVLPKAYMQSIRACGRGPSASSR</sequence>
<reference evidence="5 6" key="1">
    <citation type="journal article" date="2017" name="Int. J. Syst. Evol. Microbiol.">
        <title>Desulfovibrio senegalensis sp. nov., a mesophilic sulfate reducer isolated from marine sediment.</title>
        <authorList>
            <person name="Thioye A."/>
            <person name="Gam Z.B.A."/>
            <person name="Mbengue M."/>
            <person name="Cayol J.L."/>
            <person name="Joseph-Bartoli M."/>
            <person name="Toure-Kane C."/>
            <person name="Labat M."/>
        </authorList>
    </citation>
    <scope>NUCLEOTIDE SEQUENCE [LARGE SCALE GENOMIC DNA]</scope>
    <source>
        <strain evidence="5 6">DSM 101509</strain>
    </source>
</reference>